<dbReference type="EMBL" id="KZ679013">
    <property type="protein sequence ID" value="PSS15177.1"/>
    <property type="molecule type" value="Genomic_DNA"/>
</dbReference>
<dbReference type="Proteomes" id="UP000241818">
    <property type="component" value="Unassembled WGS sequence"/>
</dbReference>
<evidence type="ECO:0000313" key="4">
    <source>
        <dbReference type="Proteomes" id="UP000241818"/>
    </source>
</evidence>
<keyword evidence="4" id="KW-1185">Reference proteome</keyword>
<dbReference type="GeneID" id="36575699"/>
<dbReference type="Pfam" id="PF00856">
    <property type="entry name" value="SET"/>
    <property type="match status" value="1"/>
</dbReference>
<dbReference type="RefSeq" id="XP_024719776.1">
    <property type="nucleotide sequence ID" value="XM_024867618.1"/>
</dbReference>
<feature type="region of interest" description="Disordered" evidence="1">
    <location>
        <begin position="32"/>
        <end position="61"/>
    </location>
</feature>
<sequence>MAPQTEVVDYGAFVADDFTKWSAGWTWTWNSQKVDPRDSSTTPKSRGLSGDCKPQGEQTPQLSPREAYIASISAAVPPAGLSPPPILPVKPLFTTEYFEVRPSPKGGLGAFATREIPCGTVIHREQALFTGTSMEVFYLYEQLSPDQRREYLGLHEFKGVGGHKILSIFKTNRFEFKGCEGAIFLKSSRFNHACHPHSTCTYTVNRKEKTIKITALFDIKEGQEITISYGPYPANLPWAYGFYCDCPSCPPPAVAEEEAKMLRGPG</sequence>
<dbReference type="OrthoDB" id="265717at2759"/>
<dbReference type="PANTHER" id="PTHR47332:SF4">
    <property type="entry name" value="SET DOMAIN-CONTAINING PROTEIN 5"/>
    <property type="match status" value="1"/>
</dbReference>
<evidence type="ECO:0000259" key="2">
    <source>
        <dbReference type="PROSITE" id="PS50280"/>
    </source>
</evidence>
<dbReference type="InterPro" id="IPR001214">
    <property type="entry name" value="SET_dom"/>
</dbReference>
<dbReference type="PANTHER" id="PTHR47332">
    <property type="entry name" value="SET DOMAIN-CONTAINING PROTEIN 5"/>
    <property type="match status" value="1"/>
</dbReference>
<reference evidence="3 4" key="1">
    <citation type="journal article" date="2018" name="New Phytol.">
        <title>Comparative genomics and transcriptomics depict ericoid mycorrhizal fungi as versatile saprotrophs and plant mutualists.</title>
        <authorList>
            <person name="Martino E."/>
            <person name="Morin E."/>
            <person name="Grelet G.A."/>
            <person name="Kuo A."/>
            <person name="Kohler A."/>
            <person name="Daghino S."/>
            <person name="Barry K.W."/>
            <person name="Cichocki N."/>
            <person name="Clum A."/>
            <person name="Dockter R.B."/>
            <person name="Hainaut M."/>
            <person name="Kuo R.C."/>
            <person name="LaButti K."/>
            <person name="Lindahl B.D."/>
            <person name="Lindquist E.A."/>
            <person name="Lipzen A."/>
            <person name="Khouja H.R."/>
            <person name="Magnuson J."/>
            <person name="Murat C."/>
            <person name="Ohm R.A."/>
            <person name="Singer S.W."/>
            <person name="Spatafora J.W."/>
            <person name="Wang M."/>
            <person name="Veneault-Fourrey C."/>
            <person name="Henrissat B."/>
            <person name="Grigoriev I.V."/>
            <person name="Martin F.M."/>
            <person name="Perotto S."/>
        </authorList>
    </citation>
    <scope>NUCLEOTIDE SEQUENCE [LARGE SCALE GENOMIC DNA]</scope>
    <source>
        <strain evidence="3 4">ATCC 22711</strain>
    </source>
</reference>
<dbReference type="STRING" id="857342.A0A2T3AYN4"/>
<proteinExistence type="predicted"/>
<evidence type="ECO:0000313" key="3">
    <source>
        <dbReference type="EMBL" id="PSS15177.1"/>
    </source>
</evidence>
<organism evidence="3 4">
    <name type="scientific">Amorphotheca resinae ATCC 22711</name>
    <dbReference type="NCBI Taxonomy" id="857342"/>
    <lineage>
        <taxon>Eukaryota</taxon>
        <taxon>Fungi</taxon>
        <taxon>Dikarya</taxon>
        <taxon>Ascomycota</taxon>
        <taxon>Pezizomycotina</taxon>
        <taxon>Leotiomycetes</taxon>
        <taxon>Helotiales</taxon>
        <taxon>Amorphothecaceae</taxon>
        <taxon>Amorphotheca</taxon>
    </lineage>
</organism>
<dbReference type="Gene3D" id="2.170.270.10">
    <property type="entry name" value="SET domain"/>
    <property type="match status" value="1"/>
</dbReference>
<accession>A0A2T3AYN4</accession>
<protein>
    <recommendedName>
        <fullName evidence="2">SET domain-containing protein</fullName>
    </recommendedName>
</protein>
<dbReference type="InterPro" id="IPR046341">
    <property type="entry name" value="SET_dom_sf"/>
</dbReference>
<dbReference type="SMART" id="SM00317">
    <property type="entry name" value="SET"/>
    <property type="match status" value="1"/>
</dbReference>
<dbReference type="InterPro" id="IPR053185">
    <property type="entry name" value="SET_domain_protein"/>
</dbReference>
<feature type="compositionally biased region" description="Polar residues" evidence="1">
    <location>
        <begin position="32"/>
        <end position="44"/>
    </location>
</feature>
<feature type="domain" description="SET" evidence="2">
    <location>
        <begin position="96"/>
        <end position="230"/>
    </location>
</feature>
<name>A0A2T3AYN4_AMORE</name>
<dbReference type="InParanoid" id="A0A2T3AYN4"/>
<dbReference type="CDD" id="cd20071">
    <property type="entry name" value="SET_SMYD"/>
    <property type="match status" value="1"/>
</dbReference>
<gene>
    <name evidence="3" type="ORF">M430DRAFT_43430</name>
</gene>
<dbReference type="AlphaFoldDB" id="A0A2T3AYN4"/>
<dbReference type="SUPFAM" id="SSF82199">
    <property type="entry name" value="SET domain"/>
    <property type="match status" value="1"/>
</dbReference>
<evidence type="ECO:0000256" key="1">
    <source>
        <dbReference type="SAM" id="MobiDB-lite"/>
    </source>
</evidence>
<dbReference type="PROSITE" id="PS50280">
    <property type="entry name" value="SET"/>
    <property type="match status" value="1"/>
</dbReference>